<feature type="non-terminal residue" evidence="1">
    <location>
        <position position="1"/>
    </location>
</feature>
<reference evidence="1" key="1">
    <citation type="submission" date="2021-02" db="EMBL/GenBank/DDBJ databases">
        <title>Comparative genomics reveals that relaxation of natural selection precedes convergent phenotypic evolution of cavefish.</title>
        <authorList>
            <person name="Peng Z."/>
        </authorList>
    </citation>
    <scope>NUCLEOTIDE SEQUENCE</scope>
    <source>
        <tissue evidence="1">Muscle</tissue>
    </source>
</reference>
<dbReference type="Proteomes" id="UP001059041">
    <property type="component" value="Linkage Group LG19"/>
</dbReference>
<comment type="caution">
    <text evidence="1">The sequence shown here is derived from an EMBL/GenBank/DDBJ whole genome shotgun (WGS) entry which is preliminary data.</text>
</comment>
<proteinExistence type="predicted"/>
<name>A0A9W7THR6_TRIRA</name>
<sequence>VVISLIIFSPTAFGLVEDLDDTAKIAQHHFFSTSLSTTARALTPRDN</sequence>
<protein>
    <submittedName>
        <fullName evidence="1">Uncharacterized protein</fullName>
    </submittedName>
</protein>
<keyword evidence="2" id="KW-1185">Reference proteome</keyword>
<organism evidence="1 2">
    <name type="scientific">Triplophysa rosa</name>
    <name type="common">Cave loach</name>
    <dbReference type="NCBI Taxonomy" id="992332"/>
    <lineage>
        <taxon>Eukaryota</taxon>
        <taxon>Metazoa</taxon>
        <taxon>Chordata</taxon>
        <taxon>Craniata</taxon>
        <taxon>Vertebrata</taxon>
        <taxon>Euteleostomi</taxon>
        <taxon>Actinopterygii</taxon>
        <taxon>Neopterygii</taxon>
        <taxon>Teleostei</taxon>
        <taxon>Ostariophysi</taxon>
        <taxon>Cypriniformes</taxon>
        <taxon>Nemacheilidae</taxon>
        <taxon>Triplophysa</taxon>
    </lineage>
</organism>
<accession>A0A9W7THR6</accession>
<evidence type="ECO:0000313" key="1">
    <source>
        <dbReference type="EMBL" id="KAI7796297.1"/>
    </source>
</evidence>
<evidence type="ECO:0000313" key="2">
    <source>
        <dbReference type="Proteomes" id="UP001059041"/>
    </source>
</evidence>
<dbReference type="AlphaFoldDB" id="A0A9W7THR6"/>
<dbReference type="EMBL" id="JAFHDT010000019">
    <property type="protein sequence ID" value="KAI7796297.1"/>
    <property type="molecule type" value="Genomic_DNA"/>
</dbReference>
<gene>
    <name evidence="1" type="ORF">IRJ41_021644</name>
</gene>